<protein>
    <recommendedName>
        <fullName evidence="3">Glycine cleavage system H protein</fullName>
    </recommendedName>
</protein>
<dbReference type="PANTHER" id="PTHR11715:SF3">
    <property type="entry name" value="GLYCINE CLEAVAGE SYSTEM H PROTEIN-RELATED"/>
    <property type="match status" value="1"/>
</dbReference>
<gene>
    <name evidence="3 5" type="primary">gcvH</name>
    <name evidence="5" type="ORF">GCM10008098_01680</name>
</gene>
<reference evidence="6" key="1">
    <citation type="journal article" date="2019" name="Int. J. Syst. Evol. Microbiol.">
        <title>The Global Catalogue of Microorganisms (GCM) 10K type strain sequencing project: providing services to taxonomists for standard genome sequencing and annotation.</title>
        <authorList>
            <consortium name="The Broad Institute Genomics Platform"/>
            <consortium name="The Broad Institute Genome Sequencing Center for Infectious Disease"/>
            <person name="Wu L."/>
            <person name="Ma J."/>
        </authorList>
    </citation>
    <scope>NUCLEOTIDE SEQUENCE [LARGE SCALE GENOMIC DNA]</scope>
    <source>
        <strain evidence="6">KCTC 22232</strain>
    </source>
</reference>
<dbReference type="Gene3D" id="2.40.50.100">
    <property type="match status" value="1"/>
</dbReference>
<dbReference type="Pfam" id="PF01597">
    <property type="entry name" value="GCV_H"/>
    <property type="match status" value="1"/>
</dbReference>
<evidence type="ECO:0000256" key="1">
    <source>
        <dbReference type="ARBA" id="ARBA00009249"/>
    </source>
</evidence>
<organism evidence="5 6">
    <name type="scientific">Rhodanobacter panaciterrae</name>
    <dbReference type="NCBI Taxonomy" id="490572"/>
    <lineage>
        <taxon>Bacteria</taxon>
        <taxon>Pseudomonadati</taxon>
        <taxon>Pseudomonadota</taxon>
        <taxon>Gammaproteobacteria</taxon>
        <taxon>Lysobacterales</taxon>
        <taxon>Rhodanobacteraceae</taxon>
        <taxon>Rhodanobacter</taxon>
    </lineage>
</organism>
<dbReference type="NCBIfam" id="TIGR00527">
    <property type="entry name" value="gcvH"/>
    <property type="match status" value="1"/>
</dbReference>
<comment type="similarity">
    <text evidence="1 3">Belongs to the GcvH family.</text>
</comment>
<feature type="domain" description="Lipoyl-binding" evidence="4">
    <location>
        <begin position="45"/>
        <end position="127"/>
    </location>
</feature>
<accession>A0ABQ2ZGV9</accession>
<dbReference type="PROSITE" id="PS50968">
    <property type="entry name" value="BIOTINYL_LIPOYL"/>
    <property type="match status" value="1"/>
</dbReference>
<dbReference type="InterPro" id="IPR002930">
    <property type="entry name" value="GCV_H"/>
</dbReference>
<dbReference type="InterPro" id="IPR011053">
    <property type="entry name" value="Single_hybrid_motif"/>
</dbReference>
<dbReference type="Proteomes" id="UP000621898">
    <property type="component" value="Unassembled WGS sequence"/>
</dbReference>
<dbReference type="InterPro" id="IPR003016">
    <property type="entry name" value="2-oxoA_DH_lipoyl-BS"/>
</dbReference>
<dbReference type="InterPro" id="IPR033753">
    <property type="entry name" value="GCV_H/Fam206"/>
</dbReference>
<keyword evidence="2 3" id="KW-0450">Lipoyl</keyword>
<dbReference type="EMBL" id="BMXT01000001">
    <property type="protein sequence ID" value="GGY14535.1"/>
    <property type="molecule type" value="Genomic_DNA"/>
</dbReference>
<dbReference type="PANTHER" id="PTHR11715">
    <property type="entry name" value="GLYCINE CLEAVAGE SYSTEM H PROTEIN"/>
    <property type="match status" value="1"/>
</dbReference>
<dbReference type="SUPFAM" id="SSF51230">
    <property type="entry name" value="Single hybrid motif"/>
    <property type="match status" value="1"/>
</dbReference>
<feature type="modified residue" description="N6-lipoyllysine" evidence="3">
    <location>
        <position position="86"/>
    </location>
</feature>
<dbReference type="CDD" id="cd06848">
    <property type="entry name" value="GCS_H"/>
    <property type="match status" value="1"/>
</dbReference>
<comment type="cofactor">
    <cofactor evidence="3">
        <name>(R)-lipoate</name>
        <dbReference type="ChEBI" id="CHEBI:83088"/>
    </cofactor>
    <text evidence="3">Binds 1 lipoyl cofactor covalently.</text>
</comment>
<proteinExistence type="inferred from homology"/>
<name>A0ABQ2ZGV9_9GAMM</name>
<evidence type="ECO:0000313" key="6">
    <source>
        <dbReference type="Proteomes" id="UP000621898"/>
    </source>
</evidence>
<evidence type="ECO:0000256" key="2">
    <source>
        <dbReference type="ARBA" id="ARBA00022823"/>
    </source>
</evidence>
<sequence>MAVVARITACTLTHTQLLDPIMSEIPGDLKFLKSHEWARAEDDGLVRVGISDHAQGQLGDLVYVELPEVGSAVKAGTGAAVVESVKAASDIYSPVSGEVVEVNELLNDKPEIINEDAFGEGWIFLVRPSDRAELDELLDANEYEELIENEDH</sequence>
<comment type="caution">
    <text evidence="5">The sequence shown here is derived from an EMBL/GenBank/DDBJ whole genome shotgun (WGS) entry which is preliminary data.</text>
</comment>
<dbReference type="PROSITE" id="PS00189">
    <property type="entry name" value="LIPOYL"/>
    <property type="match status" value="1"/>
</dbReference>
<dbReference type="InterPro" id="IPR017453">
    <property type="entry name" value="GCV_H_sub"/>
</dbReference>
<dbReference type="InterPro" id="IPR000089">
    <property type="entry name" value="Biotin_lipoyl"/>
</dbReference>
<evidence type="ECO:0000259" key="4">
    <source>
        <dbReference type="PROSITE" id="PS50968"/>
    </source>
</evidence>
<evidence type="ECO:0000256" key="3">
    <source>
        <dbReference type="HAMAP-Rule" id="MF_00272"/>
    </source>
</evidence>
<comment type="function">
    <text evidence="3">The glycine cleavage system catalyzes the degradation of glycine. The H protein shuttles the methylamine group of glycine from the P protein to the T protein.</text>
</comment>
<dbReference type="HAMAP" id="MF_00272">
    <property type="entry name" value="GcvH"/>
    <property type="match status" value="1"/>
</dbReference>
<evidence type="ECO:0000313" key="5">
    <source>
        <dbReference type="EMBL" id="GGY14535.1"/>
    </source>
</evidence>
<comment type="subunit">
    <text evidence="3">The glycine cleavage system is composed of four proteins: P, T, L and H.</text>
</comment>
<keyword evidence="6" id="KW-1185">Reference proteome</keyword>
<dbReference type="NCBIfam" id="NF002270">
    <property type="entry name" value="PRK01202.1"/>
    <property type="match status" value="1"/>
</dbReference>